<evidence type="ECO:0000256" key="2">
    <source>
        <dbReference type="ARBA" id="ARBA00022777"/>
    </source>
</evidence>
<dbReference type="SUPFAM" id="SSF55874">
    <property type="entry name" value="ATPase domain of HSP90 chaperone/DNA topoisomerase II/histidine kinase"/>
    <property type="match status" value="1"/>
</dbReference>
<evidence type="ECO:0000256" key="3">
    <source>
        <dbReference type="ARBA" id="ARBA00023012"/>
    </source>
</evidence>
<dbReference type="RefSeq" id="WP_344686384.1">
    <property type="nucleotide sequence ID" value="NZ_BAAAUX010000045.1"/>
</dbReference>
<comment type="caution">
    <text evidence="8">The sequence shown here is derived from an EMBL/GenBank/DDBJ whole genome shotgun (WGS) entry which is preliminary data.</text>
</comment>
<feature type="domain" description="DUF5931" evidence="7">
    <location>
        <begin position="19"/>
        <end position="189"/>
    </location>
</feature>
<dbReference type="Pfam" id="PF19354">
    <property type="entry name" value="DUF5931"/>
    <property type="match status" value="1"/>
</dbReference>
<evidence type="ECO:0000256" key="1">
    <source>
        <dbReference type="ARBA" id="ARBA00022679"/>
    </source>
</evidence>
<keyword evidence="2" id="KW-0418">Kinase</keyword>
<keyword evidence="9" id="KW-1185">Reference proteome</keyword>
<evidence type="ECO:0000313" key="8">
    <source>
        <dbReference type="EMBL" id="GAA2822135.1"/>
    </source>
</evidence>
<dbReference type="PANTHER" id="PTHR24421">
    <property type="entry name" value="NITRATE/NITRITE SENSOR PROTEIN NARX-RELATED"/>
    <property type="match status" value="1"/>
</dbReference>
<dbReference type="Proteomes" id="UP001500979">
    <property type="component" value="Unassembled WGS sequence"/>
</dbReference>
<feature type="transmembrane region" description="Helical" evidence="5">
    <location>
        <begin position="52"/>
        <end position="69"/>
    </location>
</feature>
<keyword evidence="1" id="KW-0808">Transferase</keyword>
<dbReference type="PANTHER" id="PTHR24421:SF61">
    <property type="entry name" value="OXYGEN SENSOR HISTIDINE KINASE NREB"/>
    <property type="match status" value="1"/>
</dbReference>
<protein>
    <submittedName>
        <fullName evidence="8">DUF5931 domain-containing protein</fullName>
    </submittedName>
</protein>
<dbReference type="NCBIfam" id="NF047322">
    <property type="entry name" value="HK_morpho_MacS"/>
    <property type="match status" value="1"/>
</dbReference>
<evidence type="ECO:0000256" key="5">
    <source>
        <dbReference type="SAM" id="Phobius"/>
    </source>
</evidence>
<feature type="transmembrane region" description="Helical" evidence="5">
    <location>
        <begin position="125"/>
        <end position="147"/>
    </location>
</feature>
<feature type="domain" description="Histidine kinase/HSP90-like ATPase" evidence="6">
    <location>
        <begin position="292"/>
        <end position="387"/>
    </location>
</feature>
<dbReference type="CDD" id="cd16917">
    <property type="entry name" value="HATPase_UhpB-NarQ-NarX-like"/>
    <property type="match status" value="1"/>
</dbReference>
<dbReference type="InterPro" id="IPR045975">
    <property type="entry name" value="DUF5931"/>
</dbReference>
<keyword evidence="5" id="KW-1133">Transmembrane helix</keyword>
<dbReference type="InterPro" id="IPR050482">
    <property type="entry name" value="Sensor_HK_TwoCompSys"/>
</dbReference>
<feature type="region of interest" description="Disordered" evidence="4">
    <location>
        <begin position="366"/>
        <end position="402"/>
    </location>
</feature>
<keyword evidence="3" id="KW-0902">Two-component regulatory system</keyword>
<organism evidence="8 9">
    <name type="scientific">Saccharopolyspora taberi</name>
    <dbReference type="NCBI Taxonomy" id="60895"/>
    <lineage>
        <taxon>Bacteria</taxon>
        <taxon>Bacillati</taxon>
        <taxon>Actinomycetota</taxon>
        <taxon>Actinomycetes</taxon>
        <taxon>Pseudonocardiales</taxon>
        <taxon>Pseudonocardiaceae</taxon>
        <taxon>Saccharopolyspora</taxon>
    </lineage>
</organism>
<dbReference type="InterPro" id="IPR036890">
    <property type="entry name" value="HATPase_C_sf"/>
</dbReference>
<accession>A0ABN3VNB8</accession>
<keyword evidence="5" id="KW-0472">Membrane</keyword>
<dbReference type="Gene3D" id="3.30.565.10">
    <property type="entry name" value="Histidine kinase-like ATPase, C-terminal domain"/>
    <property type="match status" value="1"/>
</dbReference>
<evidence type="ECO:0000256" key="4">
    <source>
        <dbReference type="SAM" id="MobiDB-lite"/>
    </source>
</evidence>
<feature type="transmembrane region" description="Helical" evidence="5">
    <location>
        <begin position="159"/>
        <end position="178"/>
    </location>
</feature>
<dbReference type="InterPro" id="IPR003594">
    <property type="entry name" value="HATPase_dom"/>
</dbReference>
<evidence type="ECO:0000313" key="9">
    <source>
        <dbReference type="Proteomes" id="UP001500979"/>
    </source>
</evidence>
<keyword evidence="5" id="KW-0812">Transmembrane</keyword>
<sequence length="402" mass="43318">MAAARTTSSKQGRVTDGRSPIWRAHNAFRVVTLLYAGSWFVAQYQTYVQPELAAAIFAVMVVWTVYTIWRYRLRSGRTNRLVLIDQLLVTALVLLCDPVHTDQQMADGLPSVVSLWHSSSVTCAAAQWGMIGGGISGVTAALLNFLVRWTPSYGWFADASMAMDTLLLVGTGLLLGLASDTARRSTERLARALRAEAATAERERLARSIHDSVLQVLARVRRRGQELGGEAAELAKLAGEQEIKLRSLVSMAPPEPNADGETDLAARLHVLRTPTTQVSVPATPVLLPEQVSSDLEAVVREALANVERHAGPDAKAWVLLEDLPDEIVLSIRDDGPGIPEGRLDEAAAEGRMGVAQSIQGRISTLGGSITLDTAPGEGTEWEVRVPRGDGAGPAKRREGGQR</sequence>
<proteinExistence type="predicted"/>
<feature type="transmembrane region" description="Helical" evidence="5">
    <location>
        <begin position="27"/>
        <end position="46"/>
    </location>
</feature>
<gene>
    <name evidence="8" type="ORF">GCM10010470_66760</name>
</gene>
<dbReference type="EMBL" id="BAAAUX010000045">
    <property type="protein sequence ID" value="GAA2822135.1"/>
    <property type="molecule type" value="Genomic_DNA"/>
</dbReference>
<name>A0ABN3VNB8_9PSEU</name>
<evidence type="ECO:0000259" key="7">
    <source>
        <dbReference type="Pfam" id="PF19354"/>
    </source>
</evidence>
<dbReference type="Pfam" id="PF02518">
    <property type="entry name" value="HATPase_c"/>
    <property type="match status" value="1"/>
</dbReference>
<evidence type="ECO:0000259" key="6">
    <source>
        <dbReference type="Pfam" id="PF02518"/>
    </source>
</evidence>
<reference evidence="8 9" key="1">
    <citation type="journal article" date="2019" name="Int. J. Syst. Evol. Microbiol.">
        <title>The Global Catalogue of Microorganisms (GCM) 10K type strain sequencing project: providing services to taxonomists for standard genome sequencing and annotation.</title>
        <authorList>
            <consortium name="The Broad Institute Genomics Platform"/>
            <consortium name="The Broad Institute Genome Sequencing Center for Infectious Disease"/>
            <person name="Wu L."/>
            <person name="Ma J."/>
        </authorList>
    </citation>
    <scope>NUCLEOTIDE SEQUENCE [LARGE SCALE GENOMIC DNA]</scope>
    <source>
        <strain evidence="8 9">JCM 9383</strain>
    </source>
</reference>